<protein>
    <submittedName>
        <fullName evidence="2">Uncharacterized protein</fullName>
    </submittedName>
</protein>
<comment type="caution">
    <text evidence="2">The sequence shown here is derived from an EMBL/GenBank/DDBJ whole genome shotgun (WGS) entry which is preliminary data.</text>
</comment>
<evidence type="ECO:0000313" key="2">
    <source>
        <dbReference type="EMBL" id="GAA3138824.1"/>
    </source>
</evidence>
<evidence type="ECO:0000313" key="3">
    <source>
        <dbReference type="Proteomes" id="UP001500320"/>
    </source>
</evidence>
<accession>A0ABP6N8J0</accession>
<dbReference type="EMBL" id="BAAAUT010000024">
    <property type="protein sequence ID" value="GAA3138824.1"/>
    <property type="molecule type" value="Genomic_DNA"/>
</dbReference>
<evidence type="ECO:0000256" key="1">
    <source>
        <dbReference type="SAM" id="SignalP"/>
    </source>
</evidence>
<sequence length="201" mass="22592">MRIATRILVGAGAATLLAVGAPVAASASAAEPVNTHTTSPAGASSSSFDHWGPYFSGDHKAKASGTVKVHKKSEKKGYWKKYPVTVKKCWWKDGKKKCSWIKTWKKKWVWKWEHTYHYTVNSKLTNYKWWGDPKYRCAWETFRIVGFDGSVSFESARNCGKGTEYHSFSGENAEAIYVKVGRGNHHGPKGYAGWHEIYSHS</sequence>
<dbReference type="Proteomes" id="UP001500320">
    <property type="component" value="Unassembled WGS sequence"/>
</dbReference>
<proteinExistence type="predicted"/>
<keyword evidence="1" id="KW-0732">Signal</keyword>
<feature type="signal peptide" evidence="1">
    <location>
        <begin position="1"/>
        <end position="29"/>
    </location>
</feature>
<keyword evidence="3" id="KW-1185">Reference proteome</keyword>
<organism evidence="2 3">
    <name type="scientific">Planomonospora alba</name>
    <dbReference type="NCBI Taxonomy" id="161354"/>
    <lineage>
        <taxon>Bacteria</taxon>
        <taxon>Bacillati</taxon>
        <taxon>Actinomycetota</taxon>
        <taxon>Actinomycetes</taxon>
        <taxon>Streptosporangiales</taxon>
        <taxon>Streptosporangiaceae</taxon>
        <taxon>Planomonospora</taxon>
    </lineage>
</organism>
<dbReference type="RefSeq" id="WP_344860250.1">
    <property type="nucleotide sequence ID" value="NZ_BAAAUT010000024.1"/>
</dbReference>
<name>A0ABP6N8J0_9ACTN</name>
<feature type="chain" id="PRO_5045548812" evidence="1">
    <location>
        <begin position="30"/>
        <end position="201"/>
    </location>
</feature>
<gene>
    <name evidence="2" type="ORF">GCM10010466_32320</name>
</gene>
<reference evidence="3" key="1">
    <citation type="journal article" date="2019" name="Int. J. Syst. Evol. Microbiol.">
        <title>The Global Catalogue of Microorganisms (GCM) 10K type strain sequencing project: providing services to taxonomists for standard genome sequencing and annotation.</title>
        <authorList>
            <consortium name="The Broad Institute Genomics Platform"/>
            <consortium name="The Broad Institute Genome Sequencing Center for Infectious Disease"/>
            <person name="Wu L."/>
            <person name="Ma J."/>
        </authorList>
    </citation>
    <scope>NUCLEOTIDE SEQUENCE [LARGE SCALE GENOMIC DNA]</scope>
    <source>
        <strain evidence="3">JCM 9373</strain>
    </source>
</reference>